<keyword evidence="6" id="KW-0539">Nucleus</keyword>
<accession>W3VG42</accession>
<dbReference type="OrthoDB" id="2123952at2759"/>
<feature type="region of interest" description="Disordered" evidence="7">
    <location>
        <begin position="140"/>
        <end position="370"/>
    </location>
</feature>
<keyword evidence="3" id="KW-0805">Transcription regulation</keyword>
<dbReference type="Proteomes" id="UP000019462">
    <property type="component" value="Unassembled WGS sequence"/>
</dbReference>
<feature type="compositionally biased region" description="Low complexity" evidence="7">
    <location>
        <begin position="293"/>
        <end position="304"/>
    </location>
</feature>
<evidence type="ECO:0000256" key="3">
    <source>
        <dbReference type="ARBA" id="ARBA00023015"/>
    </source>
</evidence>
<feature type="compositionally biased region" description="Low complexity" evidence="7">
    <location>
        <begin position="158"/>
        <end position="171"/>
    </location>
</feature>
<name>W3VG42_MOEAP</name>
<feature type="domain" description="Xylanolytic transcriptional activator regulatory" evidence="8">
    <location>
        <begin position="529"/>
        <end position="604"/>
    </location>
</feature>
<keyword evidence="5" id="KW-0804">Transcription</keyword>
<dbReference type="EMBL" id="AWNI01000033">
    <property type="protein sequence ID" value="ETS60628.1"/>
    <property type="molecule type" value="Genomic_DNA"/>
</dbReference>
<dbReference type="AlphaFoldDB" id="W3VG42"/>
<dbReference type="CDD" id="cd12148">
    <property type="entry name" value="fungal_TF_MHR"/>
    <property type="match status" value="1"/>
</dbReference>
<reference evidence="9 10" key="1">
    <citation type="journal article" date="2014" name="Genome Announc.">
        <title>Genome sequence of the basidiomycetous fungus Pseudozyma aphidis DSM70725, an efficient producer of biosurfactant mannosylerythritol lipids.</title>
        <authorList>
            <person name="Lorenz S."/>
            <person name="Guenther M."/>
            <person name="Grumaz C."/>
            <person name="Rupp S."/>
            <person name="Zibek S."/>
            <person name="Sohn K."/>
        </authorList>
    </citation>
    <scope>NUCLEOTIDE SEQUENCE [LARGE SCALE GENOMIC DNA]</scope>
    <source>
        <strain evidence="10">ATCC 32657 / CBS 517.83 / DSM 70725 / JCM 10318 / NBRC 10182 / NRRL Y-7954 / St-0401</strain>
    </source>
</reference>
<dbReference type="PANTHER" id="PTHR31313:SF86">
    <property type="entry name" value="ZN(2)-C6 FUNGAL-TYPE DOMAIN-CONTAINING PROTEIN"/>
    <property type="match status" value="1"/>
</dbReference>
<dbReference type="SMART" id="SM00906">
    <property type="entry name" value="Fungal_trans"/>
    <property type="match status" value="1"/>
</dbReference>
<keyword evidence="1" id="KW-0479">Metal-binding</keyword>
<dbReference type="InterPro" id="IPR051615">
    <property type="entry name" value="Transcr_Regulatory_Elem"/>
</dbReference>
<dbReference type="InterPro" id="IPR007219">
    <property type="entry name" value="XnlR_reg_dom"/>
</dbReference>
<dbReference type="GO" id="GO:0003677">
    <property type="term" value="F:DNA binding"/>
    <property type="evidence" value="ECO:0007669"/>
    <property type="project" value="UniProtKB-KW"/>
</dbReference>
<feature type="region of interest" description="Disordered" evidence="7">
    <location>
        <begin position="882"/>
        <end position="945"/>
    </location>
</feature>
<evidence type="ECO:0000256" key="5">
    <source>
        <dbReference type="ARBA" id="ARBA00023163"/>
    </source>
</evidence>
<dbReference type="GO" id="GO:0006351">
    <property type="term" value="P:DNA-templated transcription"/>
    <property type="evidence" value="ECO:0007669"/>
    <property type="project" value="InterPro"/>
</dbReference>
<evidence type="ECO:0000313" key="10">
    <source>
        <dbReference type="Proteomes" id="UP000019462"/>
    </source>
</evidence>
<evidence type="ECO:0000313" key="9">
    <source>
        <dbReference type="EMBL" id="ETS60628.1"/>
    </source>
</evidence>
<evidence type="ECO:0000256" key="6">
    <source>
        <dbReference type="ARBA" id="ARBA00023242"/>
    </source>
</evidence>
<sequence length="1024" mass="111034">MDPGGVVLRSLRLCFCSVAPPLRRSAQIPCLTLRSRVGATWASCLVRTAMPATRRADETRTAHRRQPAVSTACDFCRRRKVRLVLRRCPSFLPRVLVQHDCADTCRFHPRSPRRSRADSPALHEAHDRIRQLEERIASIHNEPSRNAPTSSPHHARRSSSASALVSPSSLAQTQLPTSDNVQNEHNPGRARLSTADANAEPHSQHASHSRTHRSVGSAGNIRGSEPIATPSRHAPSVRDDHGSTIGSPHGSRARTSASLSPSPTSPTSSAVATIIADLSKSAGPHTAHDRSIQPRARPASQPPRQHSHATRAVMSNLRVNNRGESRYHGPTSASFSAPEQSGRDHHPSDPQLAPEPARSTPLAADFNSADNRGCHVQINPALLKDRLTTLAAHERQQEVMNVVSGKLDFDGVEPELALHLLNLHWNRQHHAYLVTYRPLFMRDMAAPPAKAKYFSKLLFHAILFGAAKFSDRIDQVRSDVNDPSTAGLQFLERVQQLLPEALIKSRITTVQALLLLACTHYARGSESAAWLHSGLAFRMAIDLGMNEDSIELVMSGTMTLEELELRRRVVWAAYVIDKIHSLYQGRQASIERRNLYVPIEFYDHFEETEFWTPVAYHRPSDDVAEAPDAARTAAASPAGYTGPIYSVSTFAELCRLTVIMEKIIHLFYSIDSGTRPERVQTERLIGMRAELASWRSALPVNLRIDSISPSLGRTGAMPRSRTRPPNLISLHALYHALTILLNRPFLPHGHLRSDDPATGRSAWKACVDAASSISSLMNLYRQTVSMKGAPQLISYINFCAAGIHVRLAAQLQQRAPTAGSGDVADVAASSRRYELKALRQCLQDFEENQDPNPGVVKAKSVIRNMAERAGILDLLNAADEEGGLSPVGQGDSPPMHISGSGNGAANGRNGHEAGGSLLGSGGGGMDVTPSSAQNSGTIVDSPSGATGMLGRANSALAQPSTFGVTPPYEIDFESILASFDQFEAAGATGQGGLFAGSSDAATNSDILFGFLRDYDPSYPTSHAI</sequence>
<keyword evidence="10" id="KW-1185">Reference proteome</keyword>
<dbReference type="PANTHER" id="PTHR31313">
    <property type="entry name" value="TY1 ENHANCER ACTIVATOR"/>
    <property type="match status" value="1"/>
</dbReference>
<protein>
    <recommendedName>
        <fullName evidence="8">Xylanolytic transcriptional activator regulatory domain-containing protein</fullName>
    </recommendedName>
</protein>
<evidence type="ECO:0000256" key="2">
    <source>
        <dbReference type="ARBA" id="ARBA00022833"/>
    </source>
</evidence>
<evidence type="ECO:0000256" key="7">
    <source>
        <dbReference type="SAM" id="MobiDB-lite"/>
    </source>
</evidence>
<feature type="compositionally biased region" description="Low complexity" evidence="7">
    <location>
        <begin position="253"/>
        <end position="270"/>
    </location>
</feature>
<evidence type="ECO:0000259" key="8">
    <source>
        <dbReference type="SMART" id="SM00906"/>
    </source>
</evidence>
<feature type="compositionally biased region" description="Polar residues" evidence="7">
    <location>
        <begin position="928"/>
        <end position="944"/>
    </location>
</feature>
<keyword evidence="4" id="KW-0238">DNA-binding</keyword>
<feature type="compositionally biased region" description="Gly residues" evidence="7">
    <location>
        <begin position="912"/>
        <end position="925"/>
    </location>
</feature>
<dbReference type="HOGENOM" id="CLU_007003_3_1_1"/>
<evidence type="ECO:0000256" key="4">
    <source>
        <dbReference type="ARBA" id="ARBA00023125"/>
    </source>
</evidence>
<dbReference type="GO" id="GO:0008270">
    <property type="term" value="F:zinc ion binding"/>
    <property type="evidence" value="ECO:0007669"/>
    <property type="project" value="InterPro"/>
</dbReference>
<proteinExistence type="predicted"/>
<organism evidence="9 10">
    <name type="scientific">Moesziomyces aphidis</name>
    <name type="common">Pseudozyma aphidis</name>
    <dbReference type="NCBI Taxonomy" id="84754"/>
    <lineage>
        <taxon>Eukaryota</taxon>
        <taxon>Fungi</taxon>
        <taxon>Dikarya</taxon>
        <taxon>Basidiomycota</taxon>
        <taxon>Ustilaginomycotina</taxon>
        <taxon>Ustilaginomycetes</taxon>
        <taxon>Ustilaginales</taxon>
        <taxon>Ustilaginaceae</taxon>
        <taxon>Moesziomyces</taxon>
    </lineage>
</organism>
<gene>
    <name evidence="9" type="ORF">PaG_05489</name>
</gene>
<keyword evidence="2" id="KW-0862">Zinc</keyword>
<comment type="caution">
    <text evidence="9">The sequence shown here is derived from an EMBL/GenBank/DDBJ whole genome shotgun (WGS) entry which is preliminary data.</text>
</comment>
<evidence type="ECO:0000256" key="1">
    <source>
        <dbReference type="ARBA" id="ARBA00022723"/>
    </source>
</evidence>
<dbReference type="Pfam" id="PF04082">
    <property type="entry name" value="Fungal_trans"/>
    <property type="match status" value="1"/>
</dbReference>
<feature type="compositionally biased region" description="Polar residues" evidence="7">
    <location>
        <begin position="172"/>
        <end position="185"/>
    </location>
</feature>